<dbReference type="InterPro" id="IPR013087">
    <property type="entry name" value="Znf_C2H2_type"/>
</dbReference>
<dbReference type="InParanoid" id="A0A1I7VZE2"/>
<accession>A0A1I7VZE2</accession>
<dbReference type="GO" id="GO:0008270">
    <property type="term" value="F:zinc ion binding"/>
    <property type="evidence" value="ECO:0007669"/>
    <property type="project" value="UniProtKB-KW"/>
</dbReference>
<comment type="subcellular location">
    <subcellularLocation>
        <location evidence="1">Nucleus</location>
    </subcellularLocation>
</comment>
<dbReference type="Pfam" id="PF00096">
    <property type="entry name" value="zf-C2H2"/>
    <property type="match status" value="5"/>
</dbReference>
<keyword evidence="9" id="KW-1185">Reference proteome</keyword>
<sequence length="284" mass="32900">MHFIYFAFVVFKLGNIQTIVSSFKVKKYNIALQYSENLNILINYEVDNFIQFEEAQTEQTDLLDLPVQKVSEEGNVPISLPIQGVVNGEVGIKEEILVDEVSKRHVELTNSKRKKSQHLCEICGEIFARSDTMKTHMRTHTGERPHICEICGKSFIHSFALKRHRMTHTGERSYICEICGKSFIQSSDLGKHRRTHTGEKPYICEICGNSFPRLDSMKIHMRTHTGDKTYICEICGKSFIQSSPLKRHMRTHTGERPYICKICKRSFTRKISLQTHKHKHLKET</sequence>
<dbReference type="GO" id="GO:0031519">
    <property type="term" value="C:PcG protein complex"/>
    <property type="evidence" value="ECO:0007669"/>
    <property type="project" value="TreeGrafter"/>
</dbReference>
<evidence type="ECO:0000256" key="2">
    <source>
        <dbReference type="ARBA" id="ARBA00022723"/>
    </source>
</evidence>
<dbReference type="PROSITE" id="PS00028">
    <property type="entry name" value="ZINC_FINGER_C2H2_1"/>
    <property type="match status" value="6"/>
</dbReference>
<gene>
    <name evidence="10" type="primary">LOAG_19046</name>
</gene>
<feature type="domain" description="C2H2-type" evidence="8">
    <location>
        <begin position="118"/>
        <end position="145"/>
    </location>
</feature>
<evidence type="ECO:0000256" key="5">
    <source>
        <dbReference type="ARBA" id="ARBA00022833"/>
    </source>
</evidence>
<evidence type="ECO:0000259" key="8">
    <source>
        <dbReference type="PROSITE" id="PS50157"/>
    </source>
</evidence>
<evidence type="ECO:0000256" key="1">
    <source>
        <dbReference type="ARBA" id="ARBA00004123"/>
    </source>
</evidence>
<dbReference type="GO" id="GO:0000785">
    <property type="term" value="C:chromatin"/>
    <property type="evidence" value="ECO:0007669"/>
    <property type="project" value="TreeGrafter"/>
</dbReference>
<feature type="domain" description="C2H2-type" evidence="8">
    <location>
        <begin position="174"/>
        <end position="201"/>
    </location>
</feature>
<dbReference type="PANTHER" id="PTHR14003:SF19">
    <property type="entry name" value="YY2 TRANSCRIPTION FACTOR"/>
    <property type="match status" value="1"/>
</dbReference>
<dbReference type="GO" id="GO:0005667">
    <property type="term" value="C:transcription regulator complex"/>
    <property type="evidence" value="ECO:0007669"/>
    <property type="project" value="TreeGrafter"/>
</dbReference>
<dbReference type="FunFam" id="3.30.160.60:FF:000145">
    <property type="entry name" value="Zinc finger protein 574"/>
    <property type="match status" value="1"/>
</dbReference>
<dbReference type="SMART" id="SM00355">
    <property type="entry name" value="ZnF_C2H2"/>
    <property type="match status" value="6"/>
</dbReference>
<dbReference type="InterPro" id="IPR036236">
    <property type="entry name" value="Znf_C2H2_sf"/>
</dbReference>
<evidence type="ECO:0000313" key="9">
    <source>
        <dbReference type="Proteomes" id="UP000095285"/>
    </source>
</evidence>
<keyword evidence="2" id="KW-0479">Metal-binding</keyword>
<feature type="domain" description="C2H2-type" evidence="8">
    <location>
        <begin position="146"/>
        <end position="173"/>
    </location>
</feature>
<keyword evidence="3" id="KW-0677">Repeat</keyword>
<dbReference type="GO" id="GO:0000981">
    <property type="term" value="F:DNA-binding transcription factor activity, RNA polymerase II-specific"/>
    <property type="evidence" value="ECO:0007669"/>
    <property type="project" value="TreeGrafter"/>
</dbReference>
<evidence type="ECO:0000256" key="6">
    <source>
        <dbReference type="ARBA" id="ARBA00023242"/>
    </source>
</evidence>
<dbReference type="FunFam" id="3.30.160.60:FF:002349">
    <property type="entry name" value="Zinc finger and BTB domain-containing 40"/>
    <property type="match status" value="1"/>
</dbReference>
<dbReference type="Proteomes" id="UP000095285">
    <property type="component" value="Unassembled WGS sequence"/>
</dbReference>
<feature type="domain" description="C2H2-type" evidence="8">
    <location>
        <begin position="258"/>
        <end position="284"/>
    </location>
</feature>
<reference evidence="10" key="2">
    <citation type="submission" date="2016-11" db="UniProtKB">
        <authorList>
            <consortium name="WormBaseParasite"/>
        </authorList>
    </citation>
    <scope>IDENTIFICATION</scope>
</reference>
<dbReference type="eggNOG" id="KOG1721">
    <property type="taxonomic scope" value="Eukaryota"/>
</dbReference>
<keyword evidence="5" id="KW-0862">Zinc</keyword>
<dbReference type="GO" id="GO:0000122">
    <property type="term" value="P:negative regulation of transcription by RNA polymerase II"/>
    <property type="evidence" value="ECO:0007669"/>
    <property type="project" value="UniProtKB-ARBA"/>
</dbReference>
<proteinExistence type="predicted"/>
<dbReference type="AlphaFoldDB" id="A0A1I7VZE2"/>
<name>A0A1I7VZE2_LOALO</name>
<dbReference type="SUPFAM" id="SSF57667">
    <property type="entry name" value="beta-beta-alpha zinc fingers"/>
    <property type="match status" value="3"/>
</dbReference>
<dbReference type="GO" id="GO:0000978">
    <property type="term" value="F:RNA polymerase II cis-regulatory region sequence-specific DNA binding"/>
    <property type="evidence" value="ECO:0007669"/>
    <property type="project" value="TreeGrafter"/>
</dbReference>
<evidence type="ECO:0000256" key="4">
    <source>
        <dbReference type="ARBA" id="ARBA00022771"/>
    </source>
</evidence>
<keyword evidence="4 7" id="KW-0863">Zinc-finger</keyword>
<feature type="domain" description="C2H2-type" evidence="8">
    <location>
        <begin position="202"/>
        <end position="229"/>
    </location>
</feature>
<dbReference type="Pfam" id="PF12874">
    <property type="entry name" value="zf-met"/>
    <property type="match status" value="1"/>
</dbReference>
<evidence type="ECO:0000256" key="3">
    <source>
        <dbReference type="ARBA" id="ARBA00022737"/>
    </source>
</evidence>
<dbReference type="OrthoDB" id="10068874at2759"/>
<reference evidence="9" key="1">
    <citation type="submission" date="2012-04" db="EMBL/GenBank/DDBJ databases">
        <title>The Genome Sequence of Loa loa.</title>
        <authorList>
            <consortium name="The Broad Institute Genome Sequencing Platform"/>
            <consortium name="Broad Institute Genome Sequencing Center for Infectious Disease"/>
            <person name="Nutman T.B."/>
            <person name="Fink D.L."/>
            <person name="Russ C."/>
            <person name="Young S."/>
            <person name="Zeng Q."/>
            <person name="Gargeya S."/>
            <person name="Alvarado L."/>
            <person name="Berlin A."/>
            <person name="Chapman S.B."/>
            <person name="Chen Z."/>
            <person name="Freedman E."/>
            <person name="Gellesch M."/>
            <person name="Goldberg J."/>
            <person name="Griggs A."/>
            <person name="Gujja S."/>
            <person name="Heilman E.R."/>
            <person name="Heiman D."/>
            <person name="Howarth C."/>
            <person name="Mehta T."/>
            <person name="Neiman D."/>
            <person name="Pearson M."/>
            <person name="Roberts A."/>
            <person name="Saif S."/>
            <person name="Shea T."/>
            <person name="Shenoy N."/>
            <person name="Sisk P."/>
            <person name="Stolte C."/>
            <person name="Sykes S."/>
            <person name="White J."/>
            <person name="Yandava C."/>
            <person name="Haas B."/>
            <person name="Henn M.R."/>
            <person name="Nusbaum C."/>
            <person name="Birren B."/>
        </authorList>
    </citation>
    <scope>NUCLEOTIDE SEQUENCE [LARGE SCALE GENOMIC DNA]</scope>
</reference>
<dbReference type="PROSITE" id="PS50157">
    <property type="entry name" value="ZINC_FINGER_C2H2_2"/>
    <property type="match status" value="6"/>
</dbReference>
<dbReference type="FunFam" id="3.30.160.60:FF:000624">
    <property type="entry name" value="zinc finger protein 697"/>
    <property type="match status" value="1"/>
</dbReference>
<protein>
    <submittedName>
        <fullName evidence="10">Zinc finger protein</fullName>
    </submittedName>
</protein>
<feature type="domain" description="C2H2-type" evidence="8">
    <location>
        <begin position="230"/>
        <end position="257"/>
    </location>
</feature>
<evidence type="ECO:0000256" key="7">
    <source>
        <dbReference type="PROSITE-ProRule" id="PRU00042"/>
    </source>
</evidence>
<keyword evidence="6" id="KW-0539">Nucleus</keyword>
<evidence type="ECO:0000313" key="10">
    <source>
        <dbReference type="WBParaSite" id="EN70_79"/>
    </source>
</evidence>
<dbReference type="Gene3D" id="3.30.160.60">
    <property type="entry name" value="Classic Zinc Finger"/>
    <property type="match status" value="6"/>
</dbReference>
<organism evidence="9 10">
    <name type="scientific">Loa loa</name>
    <name type="common">Eye worm</name>
    <name type="synonym">Filaria loa</name>
    <dbReference type="NCBI Taxonomy" id="7209"/>
    <lineage>
        <taxon>Eukaryota</taxon>
        <taxon>Metazoa</taxon>
        <taxon>Ecdysozoa</taxon>
        <taxon>Nematoda</taxon>
        <taxon>Chromadorea</taxon>
        <taxon>Rhabditida</taxon>
        <taxon>Spirurina</taxon>
        <taxon>Spiruromorpha</taxon>
        <taxon>Filarioidea</taxon>
        <taxon>Onchocercidae</taxon>
        <taxon>Loa</taxon>
    </lineage>
</organism>
<dbReference type="FunFam" id="3.30.160.60:FF:000446">
    <property type="entry name" value="Zinc finger protein"/>
    <property type="match status" value="1"/>
</dbReference>
<dbReference type="PANTHER" id="PTHR14003">
    <property type="entry name" value="TRANSCRIPTIONAL REPRESSOR PROTEIN YY"/>
    <property type="match status" value="1"/>
</dbReference>
<dbReference type="FunFam" id="3.30.160.60:FF:000557">
    <property type="entry name" value="zinc finger and SCAN domain-containing protein 29"/>
    <property type="match status" value="1"/>
</dbReference>
<dbReference type="WBParaSite" id="EN70_79">
    <property type="protein sequence ID" value="EN70_79"/>
    <property type="gene ID" value="EN70_79"/>
</dbReference>
<dbReference type="FunFam" id="3.30.160.60:FF:001290">
    <property type="entry name" value="Zinc finger 45-like"/>
    <property type="match status" value="1"/>
</dbReference>